<dbReference type="GO" id="GO:0043248">
    <property type="term" value="P:proteasome assembly"/>
    <property type="evidence" value="ECO:0007669"/>
    <property type="project" value="InterPro"/>
</dbReference>
<proteinExistence type="predicted"/>
<dbReference type="AlphaFoldDB" id="A0A5E4NL04"/>
<evidence type="ECO:0000313" key="2">
    <source>
        <dbReference type="Proteomes" id="UP000325440"/>
    </source>
</evidence>
<organism evidence="1 2">
    <name type="scientific">Cinara cedri</name>
    <dbReference type="NCBI Taxonomy" id="506608"/>
    <lineage>
        <taxon>Eukaryota</taxon>
        <taxon>Metazoa</taxon>
        <taxon>Ecdysozoa</taxon>
        <taxon>Arthropoda</taxon>
        <taxon>Hexapoda</taxon>
        <taxon>Insecta</taxon>
        <taxon>Pterygota</taxon>
        <taxon>Neoptera</taxon>
        <taxon>Paraneoptera</taxon>
        <taxon>Hemiptera</taxon>
        <taxon>Sternorrhyncha</taxon>
        <taxon>Aphidomorpha</taxon>
        <taxon>Aphidoidea</taxon>
        <taxon>Aphididae</taxon>
        <taxon>Lachninae</taxon>
        <taxon>Cinara</taxon>
    </lineage>
</organism>
<evidence type="ECO:0000313" key="1">
    <source>
        <dbReference type="EMBL" id="VVC44429.1"/>
    </source>
</evidence>
<sequence>MEMPTNKRDIATIEYVESKTKSFTFTSTVLGVNLYNHIIRFDNCIFVVISQDNTFSCLSVAMTQRNSTNTIASTIFNRDPDSRSESIANILIKSLKISVPIYVSFNANIENAGLKCVISCLIANFKSHPELINYSI</sequence>
<keyword evidence="1" id="KW-0647">Proteasome</keyword>
<dbReference type="PANTHER" id="PTHR33559:SF1">
    <property type="entry name" value="PROTEASOME ASSEMBLY CHAPERONE 4"/>
    <property type="match status" value="1"/>
</dbReference>
<accession>A0A5E4NL04</accession>
<keyword evidence="2" id="KW-1185">Reference proteome</keyword>
<dbReference type="GO" id="GO:0000502">
    <property type="term" value="C:proteasome complex"/>
    <property type="evidence" value="ECO:0007669"/>
    <property type="project" value="UniProtKB-KW"/>
</dbReference>
<dbReference type="EMBL" id="CABPRJ010002380">
    <property type="protein sequence ID" value="VVC44429.1"/>
    <property type="molecule type" value="Genomic_DNA"/>
</dbReference>
<dbReference type="PANTHER" id="PTHR33559">
    <property type="entry name" value="PROTEASOME ASSEMBLY CHAPERONE 4"/>
    <property type="match status" value="1"/>
</dbReference>
<gene>
    <name evidence="1" type="ORF">CINCED_3A006204</name>
</gene>
<reference evidence="1 2" key="1">
    <citation type="submission" date="2019-08" db="EMBL/GenBank/DDBJ databases">
        <authorList>
            <person name="Alioto T."/>
            <person name="Alioto T."/>
            <person name="Gomez Garrido J."/>
        </authorList>
    </citation>
    <scope>NUCLEOTIDE SEQUENCE [LARGE SCALE GENOMIC DNA]</scope>
</reference>
<dbReference type="InterPro" id="IPR032157">
    <property type="entry name" value="PAC4"/>
</dbReference>
<dbReference type="Proteomes" id="UP000325440">
    <property type="component" value="Unassembled WGS sequence"/>
</dbReference>
<dbReference type="Pfam" id="PF16093">
    <property type="entry name" value="PAC4"/>
    <property type="match status" value="1"/>
</dbReference>
<protein>
    <submittedName>
        <fullName evidence="1">Proteasome assembly chaperone 4</fullName>
    </submittedName>
</protein>
<name>A0A5E4NL04_9HEMI</name>
<dbReference type="OrthoDB" id="368507at2759"/>